<reference evidence="6" key="1">
    <citation type="submission" date="2017-02" db="UniProtKB">
        <authorList>
            <consortium name="WormBaseParasite"/>
        </authorList>
    </citation>
    <scope>IDENTIFICATION</scope>
</reference>
<evidence type="ECO:0000313" key="6">
    <source>
        <dbReference type="WBParaSite" id="DME_0000671701-mRNA-1"/>
    </source>
</evidence>
<dbReference type="InterPro" id="IPR019339">
    <property type="entry name" value="CIR_N_dom"/>
</dbReference>
<evidence type="ECO:0000259" key="2">
    <source>
        <dbReference type="SMART" id="SM01083"/>
    </source>
</evidence>
<dbReference type="WBParaSite" id="DME_0000671701-mRNA-1">
    <property type="protein sequence ID" value="DME_0000671701-mRNA-1"/>
    <property type="gene ID" value="DME_0000671701"/>
</dbReference>
<keyword evidence="5" id="KW-1185">Reference proteome</keyword>
<dbReference type="InterPro" id="IPR039875">
    <property type="entry name" value="LENG1-like"/>
</dbReference>
<sequence>MNILPKKRWHVRTKENVARVRRDQKQAEEMKTANLNRALISEREFKLNILRRNANERKQSVFGTEYKDKSDIAIEDRTGHVNLFVDVEETERKNLVTGNKDTAFTLFFQKSAWYEQFPIHHLQNVPKKPTKPTKRKNILSSRNYNRKLQKEWEKKSGKKKHHKYNKGKRCSKKHDILDEIDEENAKKKKLEELRMERLKREEIERRKATELMTTPSASSMVAIVPRYNTQFNPDLARQNRI</sequence>
<evidence type="ECO:0000313" key="4">
    <source>
        <dbReference type="Proteomes" id="UP000038040"/>
    </source>
</evidence>
<reference evidence="3 5" key="2">
    <citation type="submission" date="2018-11" db="EMBL/GenBank/DDBJ databases">
        <authorList>
            <consortium name="Pathogen Informatics"/>
        </authorList>
    </citation>
    <scope>NUCLEOTIDE SEQUENCE [LARGE SCALE GENOMIC DNA]</scope>
</reference>
<evidence type="ECO:0000313" key="3">
    <source>
        <dbReference type="EMBL" id="VDN59770.1"/>
    </source>
</evidence>
<dbReference type="EMBL" id="UYYG01001189">
    <property type="protein sequence ID" value="VDN59770.1"/>
    <property type="molecule type" value="Genomic_DNA"/>
</dbReference>
<dbReference type="Proteomes" id="UP000038040">
    <property type="component" value="Unplaced"/>
</dbReference>
<evidence type="ECO:0000256" key="1">
    <source>
        <dbReference type="SAM" id="Coils"/>
    </source>
</evidence>
<dbReference type="SMART" id="SM01083">
    <property type="entry name" value="Cir_N"/>
    <property type="match status" value="1"/>
</dbReference>
<proteinExistence type="predicted"/>
<dbReference type="STRING" id="318479.A0A0N4UGT2"/>
<evidence type="ECO:0000313" key="5">
    <source>
        <dbReference type="Proteomes" id="UP000274756"/>
    </source>
</evidence>
<gene>
    <name evidence="3" type="ORF">DME_LOCUS9743</name>
</gene>
<dbReference type="Proteomes" id="UP000274756">
    <property type="component" value="Unassembled WGS sequence"/>
</dbReference>
<name>A0A0N4UGT2_DRAME</name>
<dbReference type="PANTHER" id="PTHR22093">
    <property type="entry name" value="LEUKOCYTE RECEPTOR CLUSTER LRC MEMBER 1"/>
    <property type="match status" value="1"/>
</dbReference>
<feature type="domain" description="CBF1-interacting co-repressor CIR N-terminal" evidence="2">
    <location>
        <begin position="8"/>
        <end position="42"/>
    </location>
</feature>
<protein>
    <submittedName>
        <fullName evidence="6">Cir_N domain-containing protein</fullName>
    </submittedName>
</protein>
<accession>A0A0N4UGT2</accession>
<dbReference type="OrthoDB" id="2159131at2759"/>
<feature type="coiled-coil region" evidence="1">
    <location>
        <begin position="173"/>
        <end position="206"/>
    </location>
</feature>
<keyword evidence="1" id="KW-0175">Coiled coil</keyword>
<dbReference type="PANTHER" id="PTHR22093:SF0">
    <property type="entry name" value="LEUKOCYTE RECEPTOR CLUSTER MEMBER 1"/>
    <property type="match status" value="1"/>
</dbReference>
<dbReference type="AlphaFoldDB" id="A0A0N4UGT2"/>
<organism evidence="4 6">
    <name type="scientific">Dracunculus medinensis</name>
    <name type="common">Guinea worm</name>
    <dbReference type="NCBI Taxonomy" id="318479"/>
    <lineage>
        <taxon>Eukaryota</taxon>
        <taxon>Metazoa</taxon>
        <taxon>Ecdysozoa</taxon>
        <taxon>Nematoda</taxon>
        <taxon>Chromadorea</taxon>
        <taxon>Rhabditida</taxon>
        <taxon>Spirurina</taxon>
        <taxon>Dracunculoidea</taxon>
        <taxon>Dracunculidae</taxon>
        <taxon>Dracunculus</taxon>
    </lineage>
</organism>